<gene>
    <name evidence="2" type="ORF">A2Z00_02905</name>
</gene>
<dbReference type="STRING" id="1798370.A2Z00_02905"/>
<dbReference type="GO" id="GO:0004803">
    <property type="term" value="F:transposase activity"/>
    <property type="evidence" value="ECO:0007669"/>
    <property type="project" value="InterPro"/>
</dbReference>
<reference evidence="2 3" key="1">
    <citation type="journal article" date="2016" name="Nat. Commun.">
        <title>Thousands of microbial genomes shed light on interconnected biogeochemical processes in an aquifer system.</title>
        <authorList>
            <person name="Anantharaman K."/>
            <person name="Brown C.T."/>
            <person name="Hug L.A."/>
            <person name="Sharon I."/>
            <person name="Castelle C.J."/>
            <person name="Probst A.J."/>
            <person name="Thomas B.C."/>
            <person name="Singh A."/>
            <person name="Wilkins M.J."/>
            <person name="Karaoz U."/>
            <person name="Brodie E.L."/>
            <person name="Williams K.H."/>
            <person name="Hubbard S.S."/>
            <person name="Banfield J.F."/>
        </authorList>
    </citation>
    <scope>NUCLEOTIDE SEQUENCE [LARGE SCALE GENOMIC DNA]</scope>
</reference>
<name>A0A1F5ZGF0_9BACT</name>
<dbReference type="SMART" id="SM01321">
    <property type="entry name" value="Y1_Tnp"/>
    <property type="match status" value="1"/>
</dbReference>
<evidence type="ECO:0000313" key="2">
    <source>
        <dbReference type="EMBL" id="OGG11471.1"/>
    </source>
</evidence>
<sequence length="227" mass="26497">MPARNIVKIYVENGIYHIYNRGVEKRDIYCDRQDYSVFLRILKDALLPPLDKKLIQIDITLRGGTFKGVPRQPKNFHEDIDLIAYCLMPNHFHLLVQQKKEKIIHEFLRSISIRYAMYFNKKYHRIGPLFQSAYKAAMVLDEPYLLHVSRYIHINPREITGSIGDAYSSYAEFIGKRHTAWVKPDSVLSSFGTKESVLGKKYLGYREFVESLIEDSARFLGTDTLED</sequence>
<dbReference type="GO" id="GO:0006313">
    <property type="term" value="P:DNA transposition"/>
    <property type="evidence" value="ECO:0007669"/>
    <property type="project" value="InterPro"/>
</dbReference>
<organism evidence="2 3">
    <name type="scientific">Candidatus Gottesmanbacteria bacterium RBG_13_45_10</name>
    <dbReference type="NCBI Taxonomy" id="1798370"/>
    <lineage>
        <taxon>Bacteria</taxon>
        <taxon>Candidatus Gottesmaniibacteriota</taxon>
    </lineage>
</organism>
<dbReference type="PANTHER" id="PTHR34322">
    <property type="entry name" value="TRANSPOSASE, Y1_TNP DOMAIN-CONTAINING"/>
    <property type="match status" value="1"/>
</dbReference>
<accession>A0A1F5ZGF0</accession>
<comment type="caution">
    <text evidence="2">The sequence shown here is derived from an EMBL/GenBank/DDBJ whole genome shotgun (WGS) entry which is preliminary data.</text>
</comment>
<dbReference type="InterPro" id="IPR036515">
    <property type="entry name" value="Transposase_17_sf"/>
</dbReference>
<evidence type="ECO:0000259" key="1">
    <source>
        <dbReference type="SMART" id="SM01321"/>
    </source>
</evidence>
<proteinExistence type="predicted"/>
<dbReference type="Gene3D" id="3.30.70.1290">
    <property type="entry name" value="Transposase IS200-like"/>
    <property type="match status" value="1"/>
</dbReference>
<dbReference type="Proteomes" id="UP000177268">
    <property type="component" value="Unassembled WGS sequence"/>
</dbReference>
<dbReference type="GO" id="GO:0003677">
    <property type="term" value="F:DNA binding"/>
    <property type="evidence" value="ECO:0007669"/>
    <property type="project" value="InterPro"/>
</dbReference>
<dbReference type="EMBL" id="MFIZ01000027">
    <property type="protein sequence ID" value="OGG11471.1"/>
    <property type="molecule type" value="Genomic_DNA"/>
</dbReference>
<dbReference type="PANTHER" id="PTHR34322:SF2">
    <property type="entry name" value="TRANSPOSASE IS200-LIKE DOMAIN-CONTAINING PROTEIN"/>
    <property type="match status" value="1"/>
</dbReference>
<dbReference type="SUPFAM" id="SSF143422">
    <property type="entry name" value="Transposase IS200-like"/>
    <property type="match status" value="1"/>
</dbReference>
<feature type="domain" description="Transposase IS200-like" evidence="1">
    <location>
        <begin position="11"/>
        <end position="155"/>
    </location>
</feature>
<dbReference type="Pfam" id="PF01797">
    <property type="entry name" value="Y1_Tnp"/>
    <property type="match status" value="1"/>
</dbReference>
<dbReference type="AlphaFoldDB" id="A0A1F5ZGF0"/>
<evidence type="ECO:0000313" key="3">
    <source>
        <dbReference type="Proteomes" id="UP000177268"/>
    </source>
</evidence>
<dbReference type="InterPro" id="IPR002686">
    <property type="entry name" value="Transposase_17"/>
</dbReference>
<protein>
    <recommendedName>
        <fullName evidence="1">Transposase IS200-like domain-containing protein</fullName>
    </recommendedName>
</protein>